<comment type="subunit">
    <text evidence="2 8">Homodimer.</text>
</comment>
<evidence type="ECO:0000256" key="4">
    <source>
        <dbReference type="ARBA" id="ARBA00022723"/>
    </source>
</evidence>
<dbReference type="NCBIfam" id="NF008113">
    <property type="entry name" value="PRK10860.1"/>
    <property type="match status" value="1"/>
</dbReference>
<comment type="similarity">
    <text evidence="1">Belongs to the cytidine and deoxycytidylate deaminase family. ADAT2 subfamily.</text>
</comment>
<feature type="domain" description="CMP/dCMP-type deaminase" evidence="9">
    <location>
        <begin position="43"/>
        <end position="170"/>
    </location>
</feature>
<organism evidence="10 11">
    <name type="scientific">Stenotrophomonas maltophilia</name>
    <name type="common">Pseudomonas maltophilia</name>
    <name type="synonym">Xanthomonas maltophilia</name>
    <dbReference type="NCBI Taxonomy" id="40324"/>
    <lineage>
        <taxon>Bacteria</taxon>
        <taxon>Pseudomonadati</taxon>
        <taxon>Pseudomonadota</taxon>
        <taxon>Gammaproteobacteria</taxon>
        <taxon>Lysobacterales</taxon>
        <taxon>Lysobacteraceae</taxon>
        <taxon>Stenotrophomonas</taxon>
        <taxon>Stenotrophomonas maltophilia group</taxon>
    </lineage>
</organism>
<evidence type="ECO:0000256" key="2">
    <source>
        <dbReference type="ARBA" id="ARBA00011738"/>
    </source>
</evidence>
<dbReference type="GO" id="GO:0008270">
    <property type="term" value="F:zinc ion binding"/>
    <property type="evidence" value="ECO:0007669"/>
    <property type="project" value="UniProtKB-UniRule"/>
</dbReference>
<evidence type="ECO:0000313" key="11">
    <source>
        <dbReference type="Proteomes" id="UP000306631"/>
    </source>
</evidence>
<evidence type="ECO:0000256" key="1">
    <source>
        <dbReference type="ARBA" id="ARBA00010669"/>
    </source>
</evidence>
<evidence type="ECO:0000256" key="5">
    <source>
        <dbReference type="ARBA" id="ARBA00022801"/>
    </source>
</evidence>
<keyword evidence="6 8" id="KW-0862">Zinc</keyword>
<keyword evidence="3 8" id="KW-0819">tRNA processing</keyword>
<dbReference type="CDD" id="cd01285">
    <property type="entry name" value="nucleoside_deaminase"/>
    <property type="match status" value="1"/>
</dbReference>
<feature type="active site" description="Proton donor" evidence="8">
    <location>
        <position position="98"/>
    </location>
</feature>
<dbReference type="Pfam" id="PF00383">
    <property type="entry name" value="dCMP_cyt_deam_1"/>
    <property type="match status" value="1"/>
</dbReference>
<dbReference type="HAMAP" id="MF_00972">
    <property type="entry name" value="tRNA_aden_deaminase"/>
    <property type="match status" value="1"/>
</dbReference>
<dbReference type="InterPro" id="IPR016192">
    <property type="entry name" value="APOBEC/CMP_deaminase_Zn-bd"/>
</dbReference>
<evidence type="ECO:0000256" key="3">
    <source>
        <dbReference type="ARBA" id="ARBA00022694"/>
    </source>
</evidence>
<sequence>MPRASSITSARLRWLPSRPSCARPNAVVERLPPPPPLGVPVHDRDEHWMQHALVLAGRAEREFDEIPVGAVLVGAQGEVLGEGWNLNIADHDPSAHAEIVAMRHAGRAIGNHRLLGSTLYVTLEPCAMCAMAIVHARVARLVYGASDPKTGACGSVFDLIGDARHNHRVEVHGGVLAKEASTRLTNYFRAKRGKPPLLLE</sequence>
<evidence type="ECO:0000256" key="7">
    <source>
        <dbReference type="ARBA" id="ARBA00048045"/>
    </source>
</evidence>
<dbReference type="EC" id="3.5.4.33" evidence="8"/>
<dbReference type="AlphaFoldDB" id="A0A4S2D0G6"/>
<comment type="caution">
    <text evidence="10">The sequence shown here is derived from an EMBL/GenBank/DDBJ whole genome shotgun (WGS) entry which is preliminary data.</text>
</comment>
<name>A0A4S2D0G6_STEMA</name>
<accession>A0A4S2D0G6</accession>
<dbReference type="InterPro" id="IPR016193">
    <property type="entry name" value="Cytidine_deaminase-like"/>
</dbReference>
<evidence type="ECO:0000256" key="8">
    <source>
        <dbReference type="HAMAP-Rule" id="MF_00972"/>
    </source>
</evidence>
<reference evidence="10 11" key="1">
    <citation type="submission" date="2019-04" db="EMBL/GenBank/DDBJ databases">
        <title>Microbes associate with the intestines of laboratory mice.</title>
        <authorList>
            <person name="Navarre W."/>
            <person name="Wong E."/>
            <person name="Huang K."/>
            <person name="Tropini C."/>
            <person name="Ng K."/>
            <person name="Yu B."/>
        </authorList>
    </citation>
    <scope>NUCLEOTIDE SEQUENCE [LARGE SCALE GENOMIC DNA]</scope>
    <source>
        <strain evidence="10 11">NM62_B4-13</strain>
    </source>
</reference>
<dbReference type="InterPro" id="IPR028883">
    <property type="entry name" value="tRNA_aden_deaminase"/>
</dbReference>
<gene>
    <name evidence="8 10" type="primary">tadA</name>
    <name evidence="10" type="ORF">E5352_11530</name>
</gene>
<proteinExistence type="inferred from homology"/>
<dbReference type="OrthoDB" id="9802676at2"/>
<evidence type="ECO:0000259" key="9">
    <source>
        <dbReference type="PROSITE" id="PS51747"/>
    </source>
</evidence>
<dbReference type="PROSITE" id="PS00903">
    <property type="entry name" value="CYT_DCMP_DEAMINASES_1"/>
    <property type="match status" value="1"/>
</dbReference>
<evidence type="ECO:0000313" key="10">
    <source>
        <dbReference type="EMBL" id="TGY33574.1"/>
    </source>
</evidence>
<dbReference type="GO" id="GO:0052717">
    <property type="term" value="F:tRNA-specific adenosine-34 deaminase activity"/>
    <property type="evidence" value="ECO:0007669"/>
    <property type="project" value="UniProtKB-UniRule"/>
</dbReference>
<dbReference type="EMBL" id="SRYW01000009">
    <property type="protein sequence ID" value="TGY33574.1"/>
    <property type="molecule type" value="Genomic_DNA"/>
</dbReference>
<comment type="cofactor">
    <cofactor evidence="8">
        <name>Zn(2+)</name>
        <dbReference type="ChEBI" id="CHEBI:29105"/>
    </cofactor>
    <text evidence="8">Binds 1 zinc ion per subunit.</text>
</comment>
<dbReference type="FunFam" id="3.40.140.10:FF:000050">
    <property type="entry name" value="tRNA-specific adenosine deaminase"/>
    <property type="match status" value="1"/>
</dbReference>
<dbReference type="PANTHER" id="PTHR11079:SF202">
    <property type="entry name" value="TRNA-SPECIFIC ADENOSINE DEAMINASE"/>
    <property type="match status" value="1"/>
</dbReference>
<comment type="function">
    <text evidence="8">Catalyzes the deamination of adenosine to inosine at the wobble position 34 of tRNA(Arg2).</text>
</comment>
<dbReference type="Gene3D" id="3.40.140.10">
    <property type="entry name" value="Cytidine Deaminase, domain 2"/>
    <property type="match status" value="1"/>
</dbReference>
<dbReference type="PROSITE" id="PS51747">
    <property type="entry name" value="CYT_DCMP_DEAMINASES_2"/>
    <property type="match status" value="1"/>
</dbReference>
<feature type="binding site" evidence="8">
    <location>
        <position position="129"/>
    </location>
    <ligand>
        <name>Zn(2+)</name>
        <dbReference type="ChEBI" id="CHEBI:29105"/>
        <note>catalytic</note>
    </ligand>
</feature>
<feature type="binding site" evidence="8">
    <location>
        <position position="126"/>
    </location>
    <ligand>
        <name>Zn(2+)</name>
        <dbReference type="ChEBI" id="CHEBI:29105"/>
        <note>catalytic</note>
    </ligand>
</feature>
<dbReference type="SUPFAM" id="SSF53927">
    <property type="entry name" value="Cytidine deaminase-like"/>
    <property type="match status" value="1"/>
</dbReference>
<dbReference type="GO" id="GO:0002100">
    <property type="term" value="P:tRNA wobble adenosine to inosine editing"/>
    <property type="evidence" value="ECO:0007669"/>
    <property type="project" value="UniProtKB-UniRule"/>
</dbReference>
<keyword evidence="4 8" id="KW-0479">Metal-binding</keyword>
<feature type="binding site" evidence="8">
    <location>
        <position position="96"/>
    </location>
    <ligand>
        <name>Zn(2+)</name>
        <dbReference type="ChEBI" id="CHEBI:29105"/>
        <note>catalytic</note>
    </ligand>
</feature>
<evidence type="ECO:0000256" key="6">
    <source>
        <dbReference type="ARBA" id="ARBA00022833"/>
    </source>
</evidence>
<comment type="catalytic activity">
    <reaction evidence="7 8">
        <text>adenosine(34) in tRNA + H2O + H(+) = inosine(34) in tRNA + NH4(+)</text>
        <dbReference type="Rhea" id="RHEA:43168"/>
        <dbReference type="Rhea" id="RHEA-COMP:10373"/>
        <dbReference type="Rhea" id="RHEA-COMP:10374"/>
        <dbReference type="ChEBI" id="CHEBI:15377"/>
        <dbReference type="ChEBI" id="CHEBI:15378"/>
        <dbReference type="ChEBI" id="CHEBI:28938"/>
        <dbReference type="ChEBI" id="CHEBI:74411"/>
        <dbReference type="ChEBI" id="CHEBI:82852"/>
        <dbReference type="EC" id="3.5.4.33"/>
    </reaction>
</comment>
<dbReference type="PANTHER" id="PTHR11079">
    <property type="entry name" value="CYTOSINE DEAMINASE FAMILY MEMBER"/>
    <property type="match status" value="1"/>
</dbReference>
<protein>
    <recommendedName>
        <fullName evidence="8">tRNA-specific adenosine deaminase</fullName>
        <ecNumber evidence="8">3.5.4.33</ecNumber>
    </recommendedName>
</protein>
<keyword evidence="5 8" id="KW-0378">Hydrolase</keyword>
<dbReference type="Proteomes" id="UP000306631">
    <property type="component" value="Unassembled WGS sequence"/>
</dbReference>
<dbReference type="InterPro" id="IPR002125">
    <property type="entry name" value="CMP_dCMP_dom"/>
</dbReference>